<dbReference type="EMBL" id="AP025698">
    <property type="protein sequence ID" value="BDH79568.1"/>
    <property type="molecule type" value="Genomic_DNA"/>
</dbReference>
<proteinExistence type="predicted"/>
<name>A0ABM7YDL2_9EURY</name>
<sequence>MPREKRKREIVEVVKFIPLDGSLPEVKPIKIKKSSKKRTKKRRVEEELYCVQMDILQ</sequence>
<gene>
    <name evidence="1" type="ORF">MTTB_09470</name>
</gene>
<accession>A0ABM7YDL2</accession>
<organism evidence="1 2">
    <name type="scientific">Methanothermobacter tenebrarum</name>
    <dbReference type="NCBI Taxonomy" id="680118"/>
    <lineage>
        <taxon>Archaea</taxon>
        <taxon>Methanobacteriati</taxon>
        <taxon>Methanobacteriota</taxon>
        <taxon>Methanomada group</taxon>
        <taxon>Methanobacteria</taxon>
        <taxon>Methanobacteriales</taxon>
        <taxon>Methanobacteriaceae</taxon>
        <taxon>Methanothermobacter</taxon>
    </lineage>
</organism>
<dbReference type="GeneID" id="71965465"/>
<protein>
    <submittedName>
        <fullName evidence="1">Uncharacterized protein</fullName>
    </submittedName>
</protein>
<evidence type="ECO:0000313" key="2">
    <source>
        <dbReference type="Proteomes" id="UP000831817"/>
    </source>
</evidence>
<evidence type="ECO:0000313" key="1">
    <source>
        <dbReference type="EMBL" id="BDH79568.1"/>
    </source>
</evidence>
<keyword evidence="2" id="KW-1185">Reference proteome</keyword>
<dbReference type="RefSeq" id="WP_248563914.1">
    <property type="nucleotide sequence ID" value="NZ_AP025698.1"/>
</dbReference>
<dbReference type="Proteomes" id="UP000831817">
    <property type="component" value="Chromosome"/>
</dbReference>
<reference evidence="1 2" key="1">
    <citation type="submission" date="2022-04" db="EMBL/GenBank/DDBJ databases">
        <title>Complete genome of Methanothermobacter tenebrarum strain RMAS.</title>
        <authorList>
            <person name="Nakamura K."/>
            <person name="Oshima K."/>
            <person name="Hattori M."/>
            <person name="Kamagata Y."/>
            <person name="Takamizawa K."/>
        </authorList>
    </citation>
    <scope>NUCLEOTIDE SEQUENCE [LARGE SCALE GENOMIC DNA]</scope>
    <source>
        <strain evidence="1 2">RMAS</strain>
    </source>
</reference>